<dbReference type="PATRIC" id="fig|1405.14.peg.5073"/>
<sequence length="179" mass="20521">MKNTALLIIDMINDFQFSHGPILAQKCEIIKNPILQLKDTMKSLGYPIIYVNDHYQLWRSDIDQLITHCTNEYSKNIIEAIAPHTDDYIFIKPHYSAFYETPLNSLLGYLKIENLILTGIAGNICILFTANDAHMRNYTLYVPRDCIASNNEQDNEHALKIMEATLKANIVPSSQIKFN</sequence>
<reference evidence="9 19" key="8">
    <citation type="submission" date="2020-12" db="EMBL/GenBank/DDBJ databases">
        <title>FDA dAtabase for Regulatory Grade micrObial Sequences (FDA-ARGOS): Supporting development and validation of Infectious Disease Dx tests.</title>
        <authorList>
            <person name="Nelson B."/>
            <person name="Plummer A."/>
            <person name="Tallon L."/>
            <person name="Sadzewicz L."/>
            <person name="Zhao X."/>
            <person name="Boylan J."/>
            <person name="Ott S."/>
            <person name="Bowen H."/>
            <person name="Vavikolanu K."/>
            <person name="Mehta A."/>
            <person name="Aluvathingal J."/>
            <person name="Nadendla S."/>
            <person name="Myers T."/>
            <person name="Yan Y."/>
            <person name="Sichtig H."/>
        </authorList>
    </citation>
    <scope>NUCLEOTIDE SEQUENCE [LARGE SCALE GENOMIC DNA]</scope>
    <source>
        <strain evidence="9 19">FDAARGOS_924</strain>
    </source>
</reference>
<evidence type="ECO:0000313" key="5">
    <source>
        <dbReference type="EMBL" id="EJR28862.1"/>
    </source>
</evidence>
<reference evidence="4 15" key="5">
    <citation type="submission" date="2017-04" db="EMBL/GenBank/DDBJ databases">
        <title>The Characteristic of a Fine Plant Growth-Promoting Rhizobacteria Bacillus mycoides Gnyt1 and its Whole Genome Sequencing Analysis.</title>
        <authorList>
            <person name="Li J.H."/>
            <person name="Yao T."/>
        </authorList>
    </citation>
    <scope>NUCLEOTIDE SEQUENCE [LARGE SCALE GENOMIC DNA]</scope>
    <source>
        <strain evidence="4 15">Gnyt1</strain>
    </source>
</reference>
<dbReference type="EMBL" id="MRWU01000033">
    <property type="protein sequence ID" value="OSX89459.1"/>
    <property type="molecule type" value="Genomic_DNA"/>
</dbReference>
<dbReference type="SUPFAM" id="SSF52499">
    <property type="entry name" value="Isochorismatase-like hydrolases"/>
    <property type="match status" value="1"/>
</dbReference>
<dbReference type="InterPro" id="IPR050272">
    <property type="entry name" value="Isochorismatase-like_hydrls"/>
</dbReference>
<evidence type="ECO:0000313" key="13">
    <source>
        <dbReference type="Proteomes" id="UP000065797"/>
    </source>
</evidence>
<reference evidence="5 12" key="1">
    <citation type="submission" date="2012-04" db="EMBL/GenBank/DDBJ databases">
        <title>The Genome Sequence of Bacillus cereus VD078.</title>
        <authorList>
            <consortium name="The Broad Institute Genome Sequencing Platform"/>
            <consortium name="The Broad Institute Genome Sequencing Center for Infectious Disease"/>
            <person name="Feldgarden M."/>
            <person name="Van der Auwera G.A."/>
            <person name="Mahillon J."/>
            <person name="Duprez V."/>
            <person name="Timmery S."/>
            <person name="Mattelet C."/>
            <person name="Dierick K."/>
            <person name="Sun M."/>
            <person name="Yu Z."/>
            <person name="Zhu L."/>
            <person name="Hu X."/>
            <person name="Shank E.B."/>
            <person name="Swiecicka I."/>
            <person name="Hansen B.M."/>
            <person name="Andrup L."/>
            <person name="Young S.K."/>
            <person name="Zeng Q."/>
            <person name="Gargeya S."/>
            <person name="Fitzgerald M."/>
            <person name="Haas B."/>
            <person name="Abouelleil A."/>
            <person name="Alvarado L."/>
            <person name="Arachchi H.M."/>
            <person name="Berlin A."/>
            <person name="Chapman S.B."/>
            <person name="Goldberg J."/>
            <person name="Griggs A."/>
            <person name="Gujja S."/>
            <person name="Hansen M."/>
            <person name="Howarth C."/>
            <person name="Imamovic A."/>
            <person name="Larimer J."/>
            <person name="McCowen C."/>
            <person name="Montmayeur A."/>
            <person name="Murphy C."/>
            <person name="Neiman D."/>
            <person name="Pearson M."/>
            <person name="Priest M."/>
            <person name="Roberts A."/>
            <person name="Saif S."/>
            <person name="Shea T."/>
            <person name="Sisk P."/>
            <person name="Sykes S."/>
            <person name="Wortman J."/>
            <person name="Nusbaum C."/>
            <person name="Birren B."/>
        </authorList>
    </citation>
    <scope>NUCLEOTIDE SEQUENCE [LARGE SCALE GENOMIC DNA]</scope>
    <source>
        <strain evidence="5 12">VD078</strain>
    </source>
</reference>
<evidence type="ECO:0000313" key="18">
    <source>
        <dbReference type="Proteomes" id="UP000305524"/>
    </source>
</evidence>
<name>A0A084ISC1_BACMY</name>
<dbReference type="AlphaFoldDB" id="A0A084ISC1"/>
<accession>A0A0B5SHI3</accession>
<reference evidence="7 14" key="4">
    <citation type="submission" date="2017-01" db="EMBL/GenBank/DDBJ databases">
        <title>Bacillus cereus isolates.</title>
        <authorList>
            <person name="Beno S.M."/>
        </authorList>
    </citation>
    <scope>NUCLEOTIDE SEQUENCE [LARGE SCALE GENOMIC DNA]</scope>
    <source>
        <strain evidence="7 14">FSL W7-1108</strain>
    </source>
</reference>
<evidence type="ECO:0000313" key="14">
    <source>
        <dbReference type="Proteomes" id="UP000190696"/>
    </source>
</evidence>
<evidence type="ECO:0000313" key="7">
    <source>
        <dbReference type="EMBL" id="OOR03056.1"/>
    </source>
</evidence>
<dbReference type="GO" id="GO:0008936">
    <property type="term" value="F:nicotinamidase activity"/>
    <property type="evidence" value="ECO:0007669"/>
    <property type="project" value="UniProtKB-EC"/>
</dbReference>
<keyword evidence="2 8" id="KW-0378">Hydrolase</keyword>
<reference evidence="6 13" key="2">
    <citation type="submission" date="2016-01" db="EMBL/GenBank/DDBJ databases">
        <authorList>
            <person name="McClelland M."/>
            <person name="Jain A."/>
            <person name="Saraogi P."/>
            <person name="Mendelson R."/>
            <person name="Westerman R."/>
            <person name="SanMiguel P."/>
            <person name="Csonka L."/>
        </authorList>
    </citation>
    <scope>NUCLEOTIDE SEQUENCE [LARGE SCALE GENOMIC DNA]</scope>
    <source>
        <strain evidence="6 13">PE8-15</strain>
    </source>
</reference>
<dbReference type="Proteomes" id="UP000596196">
    <property type="component" value="Chromosome"/>
</dbReference>
<dbReference type="Proteomes" id="UP000190696">
    <property type="component" value="Unassembled WGS sequence"/>
</dbReference>
<evidence type="ECO:0000313" key="8">
    <source>
        <dbReference type="EMBL" id="OSX89459.1"/>
    </source>
</evidence>
<evidence type="ECO:0000313" key="19">
    <source>
        <dbReference type="Proteomes" id="UP000596196"/>
    </source>
</evidence>
<keyword evidence="19" id="KW-1185">Reference proteome</keyword>
<dbReference type="InterPro" id="IPR036380">
    <property type="entry name" value="Isochorismatase-like_sf"/>
</dbReference>
<evidence type="ECO:0000313" key="9">
    <source>
        <dbReference type="EMBL" id="QQA16083.1"/>
    </source>
</evidence>
<dbReference type="EC" id="3.5.1.19" evidence="8"/>
<feature type="domain" description="Isochorismatase-like" evidence="3">
    <location>
        <begin position="4"/>
        <end position="164"/>
    </location>
</feature>
<dbReference type="EMBL" id="LRPH01000098">
    <property type="protein sequence ID" value="KWU54530.1"/>
    <property type="molecule type" value="Genomic_DNA"/>
</dbReference>
<evidence type="ECO:0000313" key="4">
    <source>
        <dbReference type="EMBL" id="ARJ19808.1"/>
    </source>
</evidence>
<reference evidence="8 16" key="3">
    <citation type="submission" date="2016-12" db="EMBL/GenBank/DDBJ databases">
        <title>Genome Sequences of Twelve Sporeforming Bacillus Species Isolated from Foods.</title>
        <authorList>
            <person name="De Jong A."/>
            <person name="Holsappel S."/>
            <person name="Kuipers O.P."/>
        </authorList>
    </citation>
    <scope>NUCLEOTIDE SEQUENCE [LARGE SCALE GENOMIC DNA]</scope>
    <source>
        <strain evidence="8 16">S3E15</strain>
    </source>
</reference>
<evidence type="ECO:0000256" key="2">
    <source>
        <dbReference type="ARBA" id="ARBA00022801"/>
    </source>
</evidence>
<dbReference type="PANTHER" id="PTHR43540">
    <property type="entry name" value="PEROXYUREIDOACRYLATE/UREIDOACRYLATE AMIDOHYDROLASE-RELATED"/>
    <property type="match status" value="1"/>
</dbReference>
<dbReference type="EMBL" id="SZOD01000389">
    <property type="protein sequence ID" value="TKI83734.1"/>
    <property type="molecule type" value="Genomic_DNA"/>
</dbReference>
<accession>A0A084ISC1</accession>
<evidence type="ECO:0000313" key="15">
    <source>
        <dbReference type="Proteomes" id="UP000192932"/>
    </source>
</evidence>
<dbReference type="Proteomes" id="UP000192932">
    <property type="component" value="Chromosome"/>
</dbReference>
<protein>
    <submittedName>
        <fullName evidence="9">Cysteine hydrolase</fullName>
    </submittedName>
    <submittedName>
        <fullName evidence="7">Isochorismatase</fullName>
    </submittedName>
    <submittedName>
        <fullName evidence="8 10">Nicotinamidase</fullName>
        <ecNumber evidence="8">3.5.1.19</ecNumber>
    </submittedName>
</protein>
<dbReference type="Proteomes" id="UP000305524">
    <property type="component" value="Unassembled WGS sequence"/>
</dbReference>
<reference evidence="10 17" key="6">
    <citation type="submission" date="2018-08" db="EMBL/GenBank/DDBJ databases">
        <title>Freshwater and sediment microbial communities from various areas in North America, analyzing microbe dynamics in response to fracking.</title>
        <authorList>
            <person name="Lamendella R."/>
        </authorList>
    </citation>
    <scope>NUCLEOTIDE SEQUENCE [LARGE SCALE GENOMIC DNA]</scope>
    <source>
        <strain evidence="10 17">DB-1</strain>
    </source>
</reference>
<dbReference type="InterPro" id="IPR000868">
    <property type="entry name" value="Isochorismatase-like_dom"/>
</dbReference>
<evidence type="ECO:0000313" key="17">
    <source>
        <dbReference type="Proteomes" id="UP000256530"/>
    </source>
</evidence>
<evidence type="ECO:0000313" key="11">
    <source>
        <dbReference type="EMBL" id="TKI83734.1"/>
    </source>
</evidence>
<dbReference type="RefSeq" id="WP_002130738.1">
    <property type="nucleotide sequence ID" value="NZ_CM125442.1"/>
</dbReference>
<evidence type="ECO:0000313" key="12">
    <source>
        <dbReference type="Proteomes" id="UP000006976"/>
    </source>
</evidence>
<dbReference type="EMBL" id="MUAI01000063">
    <property type="protein sequence ID" value="OOR03056.1"/>
    <property type="molecule type" value="Genomic_DNA"/>
</dbReference>
<dbReference type="Gene3D" id="3.40.50.850">
    <property type="entry name" value="Isochorismatase-like"/>
    <property type="match status" value="1"/>
</dbReference>
<dbReference type="Pfam" id="PF00857">
    <property type="entry name" value="Isochorismatase"/>
    <property type="match status" value="1"/>
</dbReference>
<organism evidence="7 14">
    <name type="scientific">Bacillus mycoides</name>
    <dbReference type="NCBI Taxonomy" id="1405"/>
    <lineage>
        <taxon>Bacteria</taxon>
        <taxon>Bacillati</taxon>
        <taxon>Bacillota</taxon>
        <taxon>Bacilli</taxon>
        <taxon>Bacillales</taxon>
        <taxon>Bacillaceae</taxon>
        <taxon>Bacillus</taxon>
        <taxon>Bacillus cereus group</taxon>
    </lineage>
</organism>
<evidence type="ECO:0000256" key="1">
    <source>
        <dbReference type="ARBA" id="ARBA00006336"/>
    </source>
</evidence>
<evidence type="ECO:0000313" key="6">
    <source>
        <dbReference type="EMBL" id="KWU54530.1"/>
    </source>
</evidence>
<dbReference type="CDD" id="cd00431">
    <property type="entry name" value="cysteine_hydrolases"/>
    <property type="match status" value="1"/>
</dbReference>
<evidence type="ECO:0000313" key="16">
    <source>
        <dbReference type="Proteomes" id="UP000194131"/>
    </source>
</evidence>
<accession>J8H6V9</accession>
<dbReference type="Proteomes" id="UP000065797">
    <property type="component" value="Unassembled WGS sequence"/>
</dbReference>
<dbReference type="EMBL" id="QTTY01000053">
    <property type="protein sequence ID" value="REF16994.1"/>
    <property type="molecule type" value="Genomic_DNA"/>
</dbReference>
<dbReference type="EMBL" id="CP065877">
    <property type="protein sequence ID" value="QQA16083.1"/>
    <property type="molecule type" value="Genomic_DNA"/>
</dbReference>
<dbReference type="Proteomes" id="UP000194131">
    <property type="component" value="Unassembled WGS sequence"/>
</dbReference>
<gene>
    <name evidence="6" type="ORF">AWW70_26675</name>
    <name evidence="4" type="ORF">B7492_00110</name>
    <name evidence="7" type="ORF">BW900_29110</name>
    <name evidence="10" type="ORF">DET55_1539</name>
    <name evidence="11" type="ORF">FC701_16610</name>
    <name evidence="9" type="ORF">I6G81_27675</name>
    <name evidence="5" type="ORF">III_06035</name>
    <name evidence="8" type="ORF">S3E15_03885</name>
</gene>
<proteinExistence type="inferred from homology"/>
<dbReference type="EMBL" id="AHEV01000058">
    <property type="protein sequence ID" value="EJR28862.1"/>
    <property type="molecule type" value="Genomic_DNA"/>
</dbReference>
<comment type="similarity">
    <text evidence="1">Belongs to the isochorismatase family.</text>
</comment>
<evidence type="ECO:0000313" key="10">
    <source>
        <dbReference type="EMBL" id="REF16994.1"/>
    </source>
</evidence>
<dbReference type="EMBL" id="CP020743">
    <property type="protein sequence ID" value="ARJ19808.1"/>
    <property type="molecule type" value="Genomic_DNA"/>
</dbReference>
<dbReference type="Proteomes" id="UP000256530">
    <property type="component" value="Unassembled WGS sequence"/>
</dbReference>
<evidence type="ECO:0000259" key="3">
    <source>
        <dbReference type="Pfam" id="PF00857"/>
    </source>
</evidence>
<reference evidence="11 18" key="7">
    <citation type="journal article" date="2019" name="Environ. Microbiol.">
        <title>An active ?-lactamase is a part of an orchestrated cell wall stress resistance network of Bacillus subtilis and related rhizosphere species.</title>
        <authorList>
            <person name="Bucher T."/>
            <person name="Keren-Paz A."/>
            <person name="Hausser J."/>
            <person name="Olender T."/>
            <person name="Cytryn E."/>
            <person name="Kolodkin-Gal I."/>
        </authorList>
    </citation>
    <scope>NUCLEOTIDE SEQUENCE [LARGE SCALE GENOMIC DNA]</scope>
    <source>
        <strain evidence="11 18">I186</strain>
    </source>
</reference>
<dbReference type="PANTHER" id="PTHR43540:SF6">
    <property type="entry name" value="ISOCHORISMATASE-LIKE DOMAIN-CONTAINING PROTEIN"/>
    <property type="match status" value="1"/>
</dbReference>
<dbReference type="Proteomes" id="UP000006976">
    <property type="component" value="Unassembled WGS sequence"/>
</dbReference>
<dbReference type="KEGG" id="bmyo:BG05_492"/>